<feature type="region of interest" description="Disordered" evidence="4">
    <location>
        <begin position="129"/>
        <end position="152"/>
    </location>
</feature>
<evidence type="ECO:0000313" key="5">
    <source>
        <dbReference type="EMBL" id="KAJ1910714.1"/>
    </source>
</evidence>
<keyword evidence="2 3" id="KW-0040">ANK repeat</keyword>
<sequence>MESKNIWVAASDGVMDRVKQLIEKDNISVDAKDQNGYTPLHAAVSYDHLDIVQYLLEKKADVAIVDTDGDTPLHVCETVECAEILVNHGADPAQTNQEGFTSGPYETALDNEFFEVANFLRQRLGLPEVQPAAEEEEGLVASESDEEDRMRVPLTQDQAQRLAEMTDTPSDSQLREIATQMILDSLNNGYANDDKP</sequence>
<dbReference type="InterPro" id="IPR036770">
    <property type="entry name" value="Ankyrin_rpt-contain_sf"/>
</dbReference>
<evidence type="ECO:0000256" key="4">
    <source>
        <dbReference type="SAM" id="MobiDB-lite"/>
    </source>
</evidence>
<dbReference type="PANTHER" id="PTHR24171:SF9">
    <property type="entry name" value="ANKYRIN REPEAT DOMAIN-CONTAINING PROTEIN 39"/>
    <property type="match status" value="1"/>
</dbReference>
<dbReference type="EMBL" id="JANBPT010001015">
    <property type="protein sequence ID" value="KAJ1910714.1"/>
    <property type="molecule type" value="Genomic_DNA"/>
</dbReference>
<accession>A0A9W7ZUB6</accession>
<dbReference type="SMART" id="SM00248">
    <property type="entry name" value="ANK"/>
    <property type="match status" value="2"/>
</dbReference>
<evidence type="ECO:0000256" key="3">
    <source>
        <dbReference type="PROSITE-ProRule" id="PRU00023"/>
    </source>
</evidence>
<reference evidence="5" key="1">
    <citation type="submission" date="2022-07" db="EMBL/GenBank/DDBJ databases">
        <title>Phylogenomic reconstructions and comparative analyses of Kickxellomycotina fungi.</title>
        <authorList>
            <person name="Reynolds N.K."/>
            <person name="Stajich J.E."/>
            <person name="Barry K."/>
            <person name="Grigoriev I.V."/>
            <person name="Crous P."/>
            <person name="Smith M.E."/>
        </authorList>
    </citation>
    <scope>NUCLEOTIDE SEQUENCE</scope>
    <source>
        <strain evidence="5">RSA 861</strain>
    </source>
</reference>
<dbReference type="PROSITE" id="PS50088">
    <property type="entry name" value="ANK_REPEAT"/>
    <property type="match status" value="1"/>
</dbReference>
<keyword evidence="1" id="KW-0677">Repeat</keyword>
<keyword evidence="6" id="KW-1185">Reference proteome</keyword>
<dbReference type="OrthoDB" id="19174at2759"/>
<dbReference type="Pfam" id="PF12796">
    <property type="entry name" value="Ank_2"/>
    <property type="match status" value="1"/>
</dbReference>
<evidence type="ECO:0000313" key="6">
    <source>
        <dbReference type="Proteomes" id="UP001150569"/>
    </source>
</evidence>
<dbReference type="Gene3D" id="1.25.40.20">
    <property type="entry name" value="Ankyrin repeat-containing domain"/>
    <property type="match status" value="1"/>
</dbReference>
<comment type="caution">
    <text evidence="5">The sequence shown here is derived from an EMBL/GenBank/DDBJ whole genome shotgun (WGS) entry which is preliminary data.</text>
</comment>
<proteinExistence type="predicted"/>
<name>A0A9W7ZUB6_9FUNG</name>
<feature type="repeat" description="ANK" evidence="3">
    <location>
        <begin position="35"/>
        <end position="67"/>
    </location>
</feature>
<dbReference type="PRINTS" id="PR01415">
    <property type="entry name" value="ANKYRIN"/>
</dbReference>
<evidence type="ECO:0008006" key="7">
    <source>
        <dbReference type="Google" id="ProtNLM"/>
    </source>
</evidence>
<protein>
    <recommendedName>
        <fullName evidence="7">Ankyrin</fullName>
    </recommendedName>
</protein>
<dbReference type="PANTHER" id="PTHR24171">
    <property type="entry name" value="ANKYRIN REPEAT DOMAIN-CONTAINING PROTEIN 39-RELATED"/>
    <property type="match status" value="1"/>
</dbReference>
<feature type="compositionally biased region" description="Acidic residues" evidence="4">
    <location>
        <begin position="133"/>
        <end position="147"/>
    </location>
</feature>
<organism evidence="5 6">
    <name type="scientific">Tieghemiomyces parasiticus</name>
    <dbReference type="NCBI Taxonomy" id="78921"/>
    <lineage>
        <taxon>Eukaryota</taxon>
        <taxon>Fungi</taxon>
        <taxon>Fungi incertae sedis</taxon>
        <taxon>Zoopagomycota</taxon>
        <taxon>Kickxellomycotina</taxon>
        <taxon>Dimargaritomycetes</taxon>
        <taxon>Dimargaritales</taxon>
        <taxon>Dimargaritaceae</taxon>
        <taxon>Tieghemiomyces</taxon>
    </lineage>
</organism>
<dbReference type="SUPFAM" id="SSF48403">
    <property type="entry name" value="Ankyrin repeat"/>
    <property type="match status" value="1"/>
</dbReference>
<dbReference type="PROSITE" id="PS50297">
    <property type="entry name" value="ANK_REP_REGION"/>
    <property type="match status" value="1"/>
</dbReference>
<dbReference type="AlphaFoldDB" id="A0A9W7ZUB6"/>
<gene>
    <name evidence="5" type="ORF">IWQ60_010508</name>
</gene>
<evidence type="ECO:0000256" key="2">
    <source>
        <dbReference type="ARBA" id="ARBA00023043"/>
    </source>
</evidence>
<evidence type="ECO:0000256" key="1">
    <source>
        <dbReference type="ARBA" id="ARBA00022737"/>
    </source>
</evidence>
<dbReference type="Proteomes" id="UP001150569">
    <property type="component" value="Unassembled WGS sequence"/>
</dbReference>
<dbReference type="InterPro" id="IPR002110">
    <property type="entry name" value="Ankyrin_rpt"/>
</dbReference>